<dbReference type="InterPro" id="IPR010730">
    <property type="entry name" value="HET"/>
</dbReference>
<evidence type="ECO:0000256" key="1">
    <source>
        <dbReference type="SAM" id="MobiDB-lite"/>
    </source>
</evidence>
<organism evidence="3 4">
    <name type="scientific">Ophiobolus disseminans</name>
    <dbReference type="NCBI Taxonomy" id="1469910"/>
    <lineage>
        <taxon>Eukaryota</taxon>
        <taxon>Fungi</taxon>
        <taxon>Dikarya</taxon>
        <taxon>Ascomycota</taxon>
        <taxon>Pezizomycotina</taxon>
        <taxon>Dothideomycetes</taxon>
        <taxon>Pleosporomycetidae</taxon>
        <taxon>Pleosporales</taxon>
        <taxon>Pleosporineae</taxon>
        <taxon>Phaeosphaeriaceae</taxon>
        <taxon>Ophiobolus</taxon>
    </lineage>
</organism>
<dbReference type="AlphaFoldDB" id="A0A6A6ZXJ6"/>
<gene>
    <name evidence="3" type="ORF">CC86DRAFT_352855</name>
</gene>
<dbReference type="Proteomes" id="UP000799424">
    <property type="component" value="Unassembled WGS sequence"/>
</dbReference>
<evidence type="ECO:0000313" key="3">
    <source>
        <dbReference type="EMBL" id="KAF2825418.1"/>
    </source>
</evidence>
<accession>A0A6A6ZXJ6</accession>
<dbReference type="PANTHER" id="PTHR24148">
    <property type="entry name" value="ANKYRIN REPEAT DOMAIN-CONTAINING PROTEIN 39 HOMOLOG-RELATED"/>
    <property type="match status" value="1"/>
</dbReference>
<proteinExistence type="predicted"/>
<keyword evidence="4" id="KW-1185">Reference proteome</keyword>
<dbReference type="Pfam" id="PF06985">
    <property type="entry name" value="HET"/>
    <property type="match status" value="1"/>
</dbReference>
<dbReference type="Pfam" id="PF26639">
    <property type="entry name" value="Het-6_barrel"/>
    <property type="match status" value="1"/>
</dbReference>
<reference evidence="3" key="1">
    <citation type="journal article" date="2020" name="Stud. Mycol.">
        <title>101 Dothideomycetes genomes: a test case for predicting lifestyles and emergence of pathogens.</title>
        <authorList>
            <person name="Haridas S."/>
            <person name="Albert R."/>
            <person name="Binder M."/>
            <person name="Bloem J."/>
            <person name="Labutti K."/>
            <person name="Salamov A."/>
            <person name="Andreopoulos B."/>
            <person name="Baker S."/>
            <person name="Barry K."/>
            <person name="Bills G."/>
            <person name="Bluhm B."/>
            <person name="Cannon C."/>
            <person name="Castanera R."/>
            <person name="Culley D."/>
            <person name="Daum C."/>
            <person name="Ezra D."/>
            <person name="Gonzalez J."/>
            <person name="Henrissat B."/>
            <person name="Kuo A."/>
            <person name="Liang C."/>
            <person name="Lipzen A."/>
            <person name="Lutzoni F."/>
            <person name="Magnuson J."/>
            <person name="Mondo S."/>
            <person name="Nolan M."/>
            <person name="Ohm R."/>
            <person name="Pangilinan J."/>
            <person name="Park H.-J."/>
            <person name="Ramirez L."/>
            <person name="Alfaro M."/>
            <person name="Sun H."/>
            <person name="Tritt A."/>
            <person name="Yoshinaga Y."/>
            <person name="Zwiers L.-H."/>
            <person name="Turgeon B."/>
            <person name="Goodwin S."/>
            <person name="Spatafora J."/>
            <person name="Crous P."/>
            <person name="Grigoriev I."/>
        </authorList>
    </citation>
    <scope>NUCLEOTIDE SEQUENCE</scope>
    <source>
        <strain evidence="3">CBS 113818</strain>
    </source>
</reference>
<sequence length="652" mass="73515">MPDSTQSKSVAPKHRINVEHRAPTDGVGARPPSKLYEPLDVAKNEVRLLHVHPAGYNAPICCHLSIGSLDDTLGYEALSYVWGSTRERNTITCGGESTGVGTNLFQALRSLRPADGEPDRVLWIDALCINQEDLAEKSTQVALMGVIYSKARRCVAYLGEDWDGCDAAFNAIEQLGSSAKHLFDHPRRDEHGNFHGRRVDSVGLESEELFKDVLKILNAPWITRIWTVQEALLPRGTIFCYGRKSLPRSTLYRMLTFSSRRADDCCSHDGTMKGEKVVRFRTAVSTWQNLQTGNVRYRAQRGWDRIPRDQAGSCLIYLARYRHRDASDPRDKVYAVLSIGDEEWTKLNPPDYSLPIAEVFTRAALADAYVMHRLDFLSWRGATLVPSLPSWVPDWSVQDEESTRTRYTRQIRQKYNACGSYDCCSIRVIHDALGTQLSASGIVIDEISECSTPVDKQACLANPELFRAPFMQIRHLSRVDLNPNEPYGLFSTSTQTAYERILVCGLNLRELAGHRKDTVGLTWASELFENWEASYNHGLSVNFMAGLPVRELNDVFTESVLTRSFVRTKRSGFFGWAPLASRPGDFIVIFKGGRVPFVLRPMLDGRYEFVGDADIESLMEGTLFTFENVADGEEIDEWKEQLDAAFEEIIMV</sequence>
<feature type="region of interest" description="Disordered" evidence="1">
    <location>
        <begin position="1"/>
        <end position="33"/>
    </location>
</feature>
<evidence type="ECO:0000313" key="4">
    <source>
        <dbReference type="Proteomes" id="UP000799424"/>
    </source>
</evidence>
<dbReference type="PANTHER" id="PTHR24148:SF73">
    <property type="entry name" value="HET DOMAIN PROTEIN (AFU_ORTHOLOGUE AFUA_8G01020)"/>
    <property type="match status" value="1"/>
</dbReference>
<dbReference type="EMBL" id="MU006228">
    <property type="protein sequence ID" value="KAF2825418.1"/>
    <property type="molecule type" value="Genomic_DNA"/>
</dbReference>
<dbReference type="OrthoDB" id="5416609at2759"/>
<protein>
    <submittedName>
        <fullName evidence="3">HET-domain-containing protein</fullName>
    </submittedName>
</protein>
<evidence type="ECO:0000259" key="2">
    <source>
        <dbReference type="Pfam" id="PF06985"/>
    </source>
</evidence>
<name>A0A6A6ZXJ6_9PLEO</name>
<feature type="domain" description="Heterokaryon incompatibility" evidence="2">
    <location>
        <begin position="75"/>
        <end position="230"/>
    </location>
</feature>
<dbReference type="InterPro" id="IPR052895">
    <property type="entry name" value="HetReg/Transcr_Mod"/>
</dbReference>